<organism evidence="1 2">
    <name type="scientific">Cuscuta campestris</name>
    <dbReference type="NCBI Taxonomy" id="132261"/>
    <lineage>
        <taxon>Eukaryota</taxon>
        <taxon>Viridiplantae</taxon>
        <taxon>Streptophyta</taxon>
        <taxon>Embryophyta</taxon>
        <taxon>Tracheophyta</taxon>
        <taxon>Spermatophyta</taxon>
        <taxon>Magnoliopsida</taxon>
        <taxon>eudicotyledons</taxon>
        <taxon>Gunneridae</taxon>
        <taxon>Pentapetalae</taxon>
        <taxon>asterids</taxon>
        <taxon>lamiids</taxon>
        <taxon>Solanales</taxon>
        <taxon>Convolvulaceae</taxon>
        <taxon>Cuscuteae</taxon>
        <taxon>Cuscuta</taxon>
        <taxon>Cuscuta subgen. Grammica</taxon>
        <taxon>Cuscuta sect. Cleistogrammica</taxon>
    </lineage>
</organism>
<dbReference type="InterPro" id="IPR055298">
    <property type="entry name" value="AtLOH3-like"/>
</dbReference>
<gene>
    <name evidence="1" type="ORF">CCAM_LOCUS630</name>
</gene>
<dbReference type="EMBL" id="OOIL02000002">
    <property type="protein sequence ID" value="VFQ58854.1"/>
    <property type="molecule type" value="Genomic_DNA"/>
</dbReference>
<evidence type="ECO:0000313" key="2">
    <source>
        <dbReference type="Proteomes" id="UP000595140"/>
    </source>
</evidence>
<accession>A0A484K569</accession>
<dbReference type="PANTHER" id="PTHR11697:SF230">
    <property type="entry name" value="ZINC FINGER, MYM DOMAIN CONTAINING 1"/>
    <property type="match status" value="1"/>
</dbReference>
<sequence>MNIIEDDPKNDALRTEASTILYVIDDFEFAFVLHLMEKVLGITYELSQALQRKEQDLANVIALVRIAKIRLQTLKSVGFEKLLDGVIEFCKKHDIHIPNVRDFYHTKRRSRQNASTFKFSEYFKSESFDNVKDDEIMQYFQAMKPRRVLL</sequence>
<proteinExistence type="predicted"/>
<keyword evidence="2" id="KW-1185">Reference proteome</keyword>
<reference evidence="1 2" key="1">
    <citation type="submission" date="2018-04" db="EMBL/GenBank/DDBJ databases">
        <authorList>
            <person name="Vogel A."/>
        </authorList>
    </citation>
    <scope>NUCLEOTIDE SEQUENCE [LARGE SCALE GENOMIC DNA]</scope>
</reference>
<evidence type="ECO:0000313" key="1">
    <source>
        <dbReference type="EMBL" id="VFQ58854.1"/>
    </source>
</evidence>
<name>A0A484K569_9ASTE</name>
<dbReference type="PANTHER" id="PTHR11697">
    <property type="entry name" value="GENERAL TRANSCRIPTION FACTOR 2-RELATED ZINC FINGER PROTEIN"/>
    <property type="match status" value="1"/>
</dbReference>
<protein>
    <submittedName>
        <fullName evidence="1">Uncharacterized protein</fullName>
    </submittedName>
</protein>
<dbReference type="Proteomes" id="UP000595140">
    <property type="component" value="Unassembled WGS sequence"/>
</dbReference>
<dbReference type="AlphaFoldDB" id="A0A484K569"/>
<dbReference type="OrthoDB" id="785612at2759"/>